<evidence type="ECO:0000256" key="1">
    <source>
        <dbReference type="SAM" id="MobiDB-lite"/>
    </source>
</evidence>
<dbReference type="EMBL" id="QPFP01000016">
    <property type="protein sequence ID" value="TEB32032.1"/>
    <property type="molecule type" value="Genomic_DNA"/>
</dbReference>
<accession>A0A4Y7TEN9</accession>
<comment type="caution">
    <text evidence="2">The sequence shown here is derived from an EMBL/GenBank/DDBJ whole genome shotgun (WGS) entry which is preliminary data.</text>
</comment>
<keyword evidence="3" id="KW-1185">Reference proteome</keyword>
<protein>
    <submittedName>
        <fullName evidence="2">Uncharacterized protein</fullName>
    </submittedName>
</protein>
<dbReference type="Proteomes" id="UP000298030">
    <property type="component" value="Unassembled WGS sequence"/>
</dbReference>
<name>A0A4Y7TEN9_COPMI</name>
<evidence type="ECO:0000313" key="2">
    <source>
        <dbReference type="EMBL" id="TEB32032.1"/>
    </source>
</evidence>
<gene>
    <name evidence="2" type="ORF">FA13DRAFT_1790884</name>
</gene>
<feature type="region of interest" description="Disordered" evidence="1">
    <location>
        <begin position="151"/>
        <end position="175"/>
    </location>
</feature>
<reference evidence="2 3" key="1">
    <citation type="journal article" date="2019" name="Nat. Ecol. Evol.">
        <title>Megaphylogeny resolves global patterns of mushroom evolution.</title>
        <authorList>
            <person name="Varga T."/>
            <person name="Krizsan K."/>
            <person name="Foldi C."/>
            <person name="Dima B."/>
            <person name="Sanchez-Garcia M."/>
            <person name="Sanchez-Ramirez S."/>
            <person name="Szollosi G.J."/>
            <person name="Szarkandi J.G."/>
            <person name="Papp V."/>
            <person name="Albert L."/>
            <person name="Andreopoulos W."/>
            <person name="Angelini C."/>
            <person name="Antonin V."/>
            <person name="Barry K.W."/>
            <person name="Bougher N.L."/>
            <person name="Buchanan P."/>
            <person name="Buyck B."/>
            <person name="Bense V."/>
            <person name="Catcheside P."/>
            <person name="Chovatia M."/>
            <person name="Cooper J."/>
            <person name="Damon W."/>
            <person name="Desjardin D."/>
            <person name="Finy P."/>
            <person name="Geml J."/>
            <person name="Haridas S."/>
            <person name="Hughes K."/>
            <person name="Justo A."/>
            <person name="Karasinski D."/>
            <person name="Kautmanova I."/>
            <person name="Kiss B."/>
            <person name="Kocsube S."/>
            <person name="Kotiranta H."/>
            <person name="LaButti K.M."/>
            <person name="Lechner B.E."/>
            <person name="Liimatainen K."/>
            <person name="Lipzen A."/>
            <person name="Lukacs Z."/>
            <person name="Mihaltcheva S."/>
            <person name="Morgado L.N."/>
            <person name="Niskanen T."/>
            <person name="Noordeloos M.E."/>
            <person name="Ohm R.A."/>
            <person name="Ortiz-Santana B."/>
            <person name="Ovrebo C."/>
            <person name="Racz N."/>
            <person name="Riley R."/>
            <person name="Savchenko A."/>
            <person name="Shiryaev A."/>
            <person name="Soop K."/>
            <person name="Spirin V."/>
            <person name="Szebenyi C."/>
            <person name="Tomsovsky M."/>
            <person name="Tulloss R.E."/>
            <person name="Uehling J."/>
            <person name="Grigoriev I.V."/>
            <person name="Vagvolgyi C."/>
            <person name="Papp T."/>
            <person name="Martin F.M."/>
            <person name="Miettinen O."/>
            <person name="Hibbett D.S."/>
            <person name="Nagy L.G."/>
        </authorList>
    </citation>
    <scope>NUCLEOTIDE SEQUENCE [LARGE SCALE GENOMIC DNA]</scope>
    <source>
        <strain evidence="2 3">FP101781</strain>
    </source>
</reference>
<feature type="region of interest" description="Disordered" evidence="1">
    <location>
        <begin position="48"/>
        <end position="71"/>
    </location>
</feature>
<sequence length="308" mass="33870">MYAPHLRDWKNRRRSAAKMGGLRRIASTVAFWKLRTAPSVLLIPTGRRTNSQSRCSRGHPHDPVDKSSPWNVADRPRNVVVQSGITLSRLYPLHALGGEYRPQRPISTSDTFQKASQNSSKPFIEALAFAFHSTISTRRIQDLAVPMPSSLDDYRYPPSPNIHHPSSLPRPLDLDDSPRPSLPLLRRCTSRLRAFKPRVHFAASLLPTTSISSASLSPSIGTSTIPPRPPHRRSRRTAANRTAIKDRHLHRWALPSPSSSFPSVLPETHPGPSIAASTATSALGPLPSFVADGDETDEIDGGDTPQLP</sequence>
<feature type="compositionally biased region" description="Acidic residues" evidence="1">
    <location>
        <begin position="292"/>
        <end position="301"/>
    </location>
</feature>
<proteinExistence type="predicted"/>
<feature type="region of interest" description="Disordered" evidence="1">
    <location>
        <begin position="213"/>
        <end position="308"/>
    </location>
</feature>
<feature type="compositionally biased region" description="Low complexity" evidence="1">
    <location>
        <begin position="213"/>
        <end position="224"/>
    </location>
</feature>
<feature type="compositionally biased region" description="Basic residues" evidence="1">
    <location>
        <begin position="229"/>
        <end position="238"/>
    </location>
</feature>
<evidence type="ECO:0000313" key="3">
    <source>
        <dbReference type="Proteomes" id="UP000298030"/>
    </source>
</evidence>
<organism evidence="2 3">
    <name type="scientific">Coprinellus micaceus</name>
    <name type="common">Glistening ink-cap mushroom</name>
    <name type="synonym">Coprinus micaceus</name>
    <dbReference type="NCBI Taxonomy" id="71717"/>
    <lineage>
        <taxon>Eukaryota</taxon>
        <taxon>Fungi</taxon>
        <taxon>Dikarya</taxon>
        <taxon>Basidiomycota</taxon>
        <taxon>Agaricomycotina</taxon>
        <taxon>Agaricomycetes</taxon>
        <taxon>Agaricomycetidae</taxon>
        <taxon>Agaricales</taxon>
        <taxon>Agaricineae</taxon>
        <taxon>Psathyrellaceae</taxon>
        <taxon>Coprinellus</taxon>
    </lineage>
</organism>
<dbReference type="AlphaFoldDB" id="A0A4Y7TEN9"/>